<dbReference type="Gene3D" id="1.10.10.10">
    <property type="entry name" value="Winged helix-like DNA-binding domain superfamily/Winged helix DNA-binding domain"/>
    <property type="match status" value="1"/>
</dbReference>
<dbReference type="InterPro" id="IPR019888">
    <property type="entry name" value="Tscrpt_reg_AsnC-like"/>
</dbReference>
<evidence type="ECO:0000313" key="5">
    <source>
        <dbReference type="EMBL" id="MBB6093845.1"/>
    </source>
</evidence>
<organism evidence="5 6">
    <name type="scientific">Povalibacter uvarum</name>
    <dbReference type="NCBI Taxonomy" id="732238"/>
    <lineage>
        <taxon>Bacteria</taxon>
        <taxon>Pseudomonadati</taxon>
        <taxon>Pseudomonadota</taxon>
        <taxon>Gammaproteobacteria</taxon>
        <taxon>Steroidobacterales</taxon>
        <taxon>Steroidobacteraceae</taxon>
        <taxon>Povalibacter</taxon>
    </lineage>
</organism>
<dbReference type="InterPro" id="IPR000485">
    <property type="entry name" value="AsnC-type_HTH_dom"/>
</dbReference>
<dbReference type="InterPro" id="IPR011991">
    <property type="entry name" value="ArsR-like_HTH"/>
</dbReference>
<reference evidence="5 6" key="1">
    <citation type="submission" date="2020-08" db="EMBL/GenBank/DDBJ databases">
        <title>Genomic Encyclopedia of Type Strains, Phase IV (KMG-IV): sequencing the most valuable type-strain genomes for metagenomic binning, comparative biology and taxonomic classification.</title>
        <authorList>
            <person name="Goeker M."/>
        </authorList>
    </citation>
    <scope>NUCLEOTIDE SEQUENCE [LARGE SCALE GENOMIC DNA]</scope>
    <source>
        <strain evidence="5 6">DSM 26723</strain>
    </source>
</reference>
<dbReference type="SUPFAM" id="SSF46785">
    <property type="entry name" value="Winged helix' DNA-binding domain"/>
    <property type="match status" value="1"/>
</dbReference>
<keyword evidence="1" id="KW-0805">Transcription regulation</keyword>
<dbReference type="Pfam" id="PF01037">
    <property type="entry name" value="AsnC_trans_reg"/>
    <property type="match status" value="1"/>
</dbReference>
<dbReference type="Pfam" id="PF13404">
    <property type="entry name" value="HTH_AsnC-type"/>
    <property type="match status" value="1"/>
</dbReference>
<evidence type="ECO:0000256" key="3">
    <source>
        <dbReference type="ARBA" id="ARBA00023163"/>
    </source>
</evidence>
<dbReference type="InterPro" id="IPR036390">
    <property type="entry name" value="WH_DNA-bd_sf"/>
</dbReference>
<dbReference type="GO" id="GO:0043565">
    <property type="term" value="F:sequence-specific DNA binding"/>
    <property type="evidence" value="ECO:0007669"/>
    <property type="project" value="InterPro"/>
</dbReference>
<keyword evidence="3" id="KW-0804">Transcription</keyword>
<feature type="domain" description="HTH asnC-type" evidence="4">
    <location>
        <begin position="1"/>
        <end position="62"/>
    </location>
</feature>
<dbReference type="RefSeq" id="WP_184332593.1">
    <property type="nucleotide sequence ID" value="NZ_JACHHZ010000003.1"/>
</dbReference>
<protein>
    <submittedName>
        <fullName evidence="5">Lrp/AsnC family transcriptional regulator</fullName>
    </submittedName>
</protein>
<dbReference type="InterPro" id="IPR011008">
    <property type="entry name" value="Dimeric_a/b-barrel"/>
</dbReference>
<dbReference type="GO" id="GO:0006355">
    <property type="term" value="P:regulation of DNA-templated transcription"/>
    <property type="evidence" value="ECO:0007669"/>
    <property type="project" value="UniProtKB-ARBA"/>
</dbReference>
<comment type="caution">
    <text evidence="5">The sequence shown here is derived from an EMBL/GenBank/DDBJ whole genome shotgun (WGS) entry which is preliminary data.</text>
</comment>
<dbReference type="Proteomes" id="UP000588068">
    <property type="component" value="Unassembled WGS sequence"/>
</dbReference>
<dbReference type="GO" id="GO:0005829">
    <property type="term" value="C:cytosol"/>
    <property type="evidence" value="ECO:0007669"/>
    <property type="project" value="TreeGrafter"/>
</dbReference>
<evidence type="ECO:0000259" key="4">
    <source>
        <dbReference type="PROSITE" id="PS50956"/>
    </source>
</evidence>
<dbReference type="PROSITE" id="PS50956">
    <property type="entry name" value="HTH_ASNC_2"/>
    <property type="match status" value="1"/>
</dbReference>
<dbReference type="InterPro" id="IPR019887">
    <property type="entry name" value="Tscrpt_reg_AsnC/Lrp_C"/>
</dbReference>
<dbReference type="InterPro" id="IPR019885">
    <property type="entry name" value="Tscrpt_reg_HTH_AsnC-type_CS"/>
</dbReference>
<evidence type="ECO:0000256" key="1">
    <source>
        <dbReference type="ARBA" id="ARBA00023015"/>
    </source>
</evidence>
<dbReference type="PANTHER" id="PTHR30154:SF17">
    <property type="entry name" value="DNA-BINDING TRANSCRIPTIONAL ACTIVATOR DECR"/>
    <property type="match status" value="1"/>
</dbReference>
<dbReference type="CDD" id="cd00090">
    <property type="entry name" value="HTH_ARSR"/>
    <property type="match status" value="1"/>
</dbReference>
<dbReference type="Gene3D" id="3.30.70.920">
    <property type="match status" value="1"/>
</dbReference>
<dbReference type="AlphaFoldDB" id="A0A841HPJ6"/>
<sequence length="169" mass="19136">MDKIDHRILELLQHDGSLTAADIADRVGLSKAACWRRIQRLQQHGVIMRTVALLDAKAVNVGTTVFVTVKTASHSAAWFDKFMKTVRQIPEITEIYRMSGDVDYLLRIVVPDINTYDVVYKRLIAECEFLDVSASFALETIKYTTRLPLDYARFGEPLQSIDGDDDTGR</sequence>
<evidence type="ECO:0000313" key="6">
    <source>
        <dbReference type="Proteomes" id="UP000588068"/>
    </source>
</evidence>
<evidence type="ECO:0000256" key="2">
    <source>
        <dbReference type="ARBA" id="ARBA00023125"/>
    </source>
</evidence>
<dbReference type="SMART" id="SM00344">
    <property type="entry name" value="HTH_ASNC"/>
    <property type="match status" value="1"/>
</dbReference>
<dbReference type="PROSITE" id="PS00519">
    <property type="entry name" value="HTH_ASNC_1"/>
    <property type="match status" value="1"/>
</dbReference>
<dbReference type="SUPFAM" id="SSF54909">
    <property type="entry name" value="Dimeric alpha+beta barrel"/>
    <property type="match status" value="1"/>
</dbReference>
<dbReference type="PANTHER" id="PTHR30154">
    <property type="entry name" value="LEUCINE-RESPONSIVE REGULATORY PROTEIN"/>
    <property type="match status" value="1"/>
</dbReference>
<keyword evidence="2" id="KW-0238">DNA-binding</keyword>
<dbReference type="EMBL" id="JACHHZ010000003">
    <property type="protein sequence ID" value="MBB6093845.1"/>
    <property type="molecule type" value="Genomic_DNA"/>
</dbReference>
<accession>A0A841HPJ6</accession>
<dbReference type="GO" id="GO:0043200">
    <property type="term" value="P:response to amino acid"/>
    <property type="evidence" value="ECO:0007669"/>
    <property type="project" value="TreeGrafter"/>
</dbReference>
<name>A0A841HPJ6_9GAMM</name>
<proteinExistence type="predicted"/>
<dbReference type="InterPro" id="IPR036388">
    <property type="entry name" value="WH-like_DNA-bd_sf"/>
</dbReference>
<keyword evidence="6" id="KW-1185">Reference proteome</keyword>
<gene>
    <name evidence="5" type="ORF">HNQ60_002726</name>
</gene>
<dbReference type="PRINTS" id="PR00033">
    <property type="entry name" value="HTHASNC"/>
</dbReference>